<dbReference type="GO" id="GO:0055085">
    <property type="term" value="P:transmembrane transport"/>
    <property type="evidence" value="ECO:0007669"/>
    <property type="project" value="InterPro"/>
</dbReference>
<organism evidence="13 14">
    <name type="scientific">Prevotella brunnea</name>
    <dbReference type="NCBI Taxonomy" id="2508867"/>
    <lineage>
        <taxon>Bacteria</taxon>
        <taxon>Pseudomonadati</taxon>
        <taxon>Bacteroidota</taxon>
        <taxon>Bacteroidia</taxon>
        <taxon>Bacteroidales</taxon>
        <taxon>Prevotellaceae</taxon>
        <taxon>Prevotella</taxon>
    </lineage>
</organism>
<evidence type="ECO:0000256" key="11">
    <source>
        <dbReference type="SAM" id="Phobius"/>
    </source>
</evidence>
<dbReference type="OrthoDB" id="9814002at2"/>
<dbReference type="Gene3D" id="3.30.1150.10">
    <property type="match status" value="1"/>
</dbReference>
<dbReference type="GO" id="GO:0098797">
    <property type="term" value="C:plasma membrane protein complex"/>
    <property type="evidence" value="ECO:0007669"/>
    <property type="project" value="TreeGrafter"/>
</dbReference>
<dbReference type="EMBL" id="SDIK01000033">
    <property type="protein sequence ID" value="TXJ62356.1"/>
    <property type="molecule type" value="Genomic_DNA"/>
</dbReference>
<dbReference type="GO" id="GO:0015031">
    <property type="term" value="P:protein transport"/>
    <property type="evidence" value="ECO:0007669"/>
    <property type="project" value="UniProtKB-KW"/>
</dbReference>
<dbReference type="PANTHER" id="PTHR33446:SF2">
    <property type="entry name" value="PROTEIN TONB"/>
    <property type="match status" value="1"/>
</dbReference>
<dbReference type="PANTHER" id="PTHR33446">
    <property type="entry name" value="PROTEIN TONB-RELATED"/>
    <property type="match status" value="1"/>
</dbReference>
<protein>
    <submittedName>
        <fullName evidence="13">TonB family protein</fullName>
    </submittedName>
</protein>
<evidence type="ECO:0000256" key="3">
    <source>
        <dbReference type="ARBA" id="ARBA00022448"/>
    </source>
</evidence>
<proteinExistence type="inferred from homology"/>
<feature type="domain" description="TonB C-terminal" evidence="12">
    <location>
        <begin position="175"/>
        <end position="264"/>
    </location>
</feature>
<comment type="caution">
    <text evidence="13">The sequence shown here is derived from an EMBL/GenBank/DDBJ whole genome shotgun (WGS) entry which is preliminary data.</text>
</comment>
<keyword evidence="3" id="KW-0813">Transport</keyword>
<comment type="subcellular location">
    <subcellularLocation>
        <location evidence="1">Cell inner membrane</location>
        <topology evidence="1">Single-pass membrane protein</topology>
        <orientation evidence="1">Periplasmic side</orientation>
    </subcellularLocation>
</comment>
<dbReference type="RefSeq" id="WP_130829706.1">
    <property type="nucleotide sequence ID" value="NZ_SDIK01000033.1"/>
</dbReference>
<reference evidence="14" key="1">
    <citation type="submission" date="2019-05" db="EMBL/GenBank/DDBJ databases">
        <title>Prevotella brunnea sp. nov., isolated from a wound of a patient.</title>
        <authorList>
            <person name="Buhl M."/>
        </authorList>
    </citation>
    <scope>NUCLEOTIDE SEQUENCE [LARGE SCALE GENOMIC DNA]</scope>
    <source>
        <strain evidence="14">A2672</strain>
    </source>
</reference>
<keyword evidence="5" id="KW-0997">Cell inner membrane</keyword>
<evidence type="ECO:0000259" key="12">
    <source>
        <dbReference type="PROSITE" id="PS52015"/>
    </source>
</evidence>
<evidence type="ECO:0000313" key="14">
    <source>
        <dbReference type="Proteomes" id="UP000321612"/>
    </source>
</evidence>
<keyword evidence="6 11" id="KW-0812">Transmembrane</keyword>
<evidence type="ECO:0000256" key="2">
    <source>
        <dbReference type="ARBA" id="ARBA00006555"/>
    </source>
</evidence>
<feature type="compositionally biased region" description="Basic and acidic residues" evidence="10">
    <location>
        <begin position="87"/>
        <end position="111"/>
    </location>
</feature>
<gene>
    <name evidence="13" type="ORF">ETF27_04925</name>
</gene>
<keyword evidence="9 11" id="KW-0472">Membrane</keyword>
<keyword evidence="8 11" id="KW-1133">Transmembrane helix</keyword>
<keyword evidence="4" id="KW-1003">Cell membrane</keyword>
<evidence type="ECO:0000256" key="9">
    <source>
        <dbReference type="ARBA" id="ARBA00023136"/>
    </source>
</evidence>
<dbReference type="PROSITE" id="PS52015">
    <property type="entry name" value="TONB_CTD"/>
    <property type="match status" value="1"/>
</dbReference>
<name>A0A5C8GK32_9BACT</name>
<dbReference type="Pfam" id="PF03544">
    <property type="entry name" value="TonB_C"/>
    <property type="match status" value="1"/>
</dbReference>
<evidence type="ECO:0000256" key="7">
    <source>
        <dbReference type="ARBA" id="ARBA00022927"/>
    </source>
</evidence>
<dbReference type="GO" id="GO:0031992">
    <property type="term" value="F:energy transducer activity"/>
    <property type="evidence" value="ECO:0007669"/>
    <property type="project" value="TreeGrafter"/>
</dbReference>
<dbReference type="InterPro" id="IPR037682">
    <property type="entry name" value="TonB_C"/>
</dbReference>
<accession>A0A5C8GK32</accession>
<feature type="compositionally biased region" description="Polar residues" evidence="10">
    <location>
        <begin position="114"/>
        <end position="124"/>
    </location>
</feature>
<dbReference type="AlphaFoldDB" id="A0A5C8GK32"/>
<evidence type="ECO:0000256" key="4">
    <source>
        <dbReference type="ARBA" id="ARBA00022475"/>
    </source>
</evidence>
<keyword evidence="7" id="KW-0653">Protein transport</keyword>
<dbReference type="NCBIfam" id="TIGR01352">
    <property type="entry name" value="tonB_Cterm"/>
    <property type="match status" value="1"/>
</dbReference>
<keyword evidence="14" id="KW-1185">Reference proteome</keyword>
<feature type="transmembrane region" description="Helical" evidence="11">
    <location>
        <begin position="16"/>
        <end position="34"/>
    </location>
</feature>
<evidence type="ECO:0000256" key="10">
    <source>
        <dbReference type="SAM" id="MobiDB-lite"/>
    </source>
</evidence>
<sequence>MEIKKSNKADLENKRWIGFLLGIIVALSIFFVAMEYSDENSSDSKDKLDLTKDLVLQDKDLLPAIDQEDVAKQKTEKKPTLEDMLNIKRSETPRKVTPHDAGKIDSEDKKTAAPQLSDTPVLTSKTEEVPDPTKVIEEAKKEMNKQTDDDSDVQIERYDDKVSKRILSETPTPPGGWSSFMQWLTTNIQYPASAINASRTGVVNITFIINKDGMVSNVKVKNSNNSEFSLEVLRVVRTMGKWKPGIEKNKPCRSLIEIPVVFQI</sequence>
<comment type="similarity">
    <text evidence="2">Belongs to the TonB family.</text>
</comment>
<evidence type="ECO:0000256" key="8">
    <source>
        <dbReference type="ARBA" id="ARBA00022989"/>
    </source>
</evidence>
<dbReference type="SUPFAM" id="SSF74653">
    <property type="entry name" value="TolA/TonB C-terminal domain"/>
    <property type="match status" value="1"/>
</dbReference>
<evidence type="ECO:0000256" key="6">
    <source>
        <dbReference type="ARBA" id="ARBA00022692"/>
    </source>
</evidence>
<evidence type="ECO:0000256" key="5">
    <source>
        <dbReference type="ARBA" id="ARBA00022519"/>
    </source>
</evidence>
<feature type="region of interest" description="Disordered" evidence="10">
    <location>
        <begin position="87"/>
        <end position="130"/>
    </location>
</feature>
<dbReference type="Proteomes" id="UP000321612">
    <property type="component" value="Unassembled WGS sequence"/>
</dbReference>
<evidence type="ECO:0000313" key="13">
    <source>
        <dbReference type="EMBL" id="TXJ62356.1"/>
    </source>
</evidence>
<dbReference type="InterPro" id="IPR051045">
    <property type="entry name" value="TonB-dependent_transducer"/>
</dbReference>
<evidence type="ECO:0000256" key="1">
    <source>
        <dbReference type="ARBA" id="ARBA00004383"/>
    </source>
</evidence>
<dbReference type="InterPro" id="IPR006260">
    <property type="entry name" value="TonB/TolA_C"/>
</dbReference>